<feature type="region of interest" description="Disordered" evidence="15">
    <location>
        <begin position="2638"/>
        <end position="2660"/>
    </location>
</feature>
<dbReference type="PANTHER" id="PTHR13367">
    <property type="entry name" value="UBIQUITIN THIOESTERASE"/>
    <property type="match status" value="1"/>
</dbReference>
<evidence type="ECO:0000256" key="2">
    <source>
        <dbReference type="ARBA" id="ARBA00004496"/>
    </source>
</evidence>
<evidence type="ECO:0000256" key="8">
    <source>
        <dbReference type="ARBA" id="ARBA00022737"/>
    </source>
</evidence>
<feature type="compositionally biased region" description="Acidic residues" evidence="15">
    <location>
        <begin position="5473"/>
        <end position="5491"/>
    </location>
</feature>
<dbReference type="GO" id="GO:0005737">
    <property type="term" value="C:cytoplasm"/>
    <property type="evidence" value="ECO:0007669"/>
    <property type="project" value="UniProtKB-SubCell"/>
</dbReference>
<evidence type="ECO:0000256" key="5">
    <source>
        <dbReference type="ARBA" id="ARBA00022490"/>
    </source>
</evidence>
<dbReference type="InterPro" id="IPR010606">
    <property type="entry name" value="Mib_Herc2"/>
</dbReference>
<dbReference type="GO" id="GO:0005634">
    <property type="term" value="C:nucleus"/>
    <property type="evidence" value="ECO:0007669"/>
    <property type="project" value="TreeGrafter"/>
</dbReference>
<evidence type="ECO:0000259" key="16">
    <source>
        <dbReference type="PROSITE" id="PS51416"/>
    </source>
</evidence>
<feature type="compositionally biased region" description="Acidic residues" evidence="15">
    <location>
        <begin position="4968"/>
        <end position="5011"/>
    </location>
</feature>
<reference evidence="17" key="1">
    <citation type="submission" date="2014-11" db="EMBL/GenBank/DDBJ databases">
        <authorList>
            <person name="Otto D Thomas"/>
            <person name="Naeem Raeece"/>
        </authorList>
    </citation>
    <scope>NUCLEOTIDE SEQUENCE</scope>
</reference>
<keyword evidence="14" id="KW-0175">Coiled coil</keyword>
<sequence length="5757" mass="641820">MAWMNAFHTRLPIWDSAENAFKSEFCSTFLLYEYTTVPHTDTNAFCNRLENLLDRLEQHPMPEVRELLPLLDDFRAAIDPLREIVRKLTVCLFRNLEFHIPKAIDSIIKLVDRAQEGEVIILPVFIEGNCCFIVGKARATRPGRTRAQDLFDCAIVNPSYFASFHPASVSSPPKFKRVTALPLTPIPRSRLASQAWWLVSLAGYSKEQRVMYGHMLPWLTGKSWEESFILNDGRAVFRSCCANSASTYKALMHALKYVVISRNWEPPSGDSSALAQAPSSVAEVPEPWLARLVHMEMRFQFMRDVIEEVRQQESLSSSEKRQIAFAIQSSARALDRLAHRLPFNQLQALSNQVDEDKTALENAPVGNSEATPPPPALDIQSNWGIVRQAVLFPFMDAHRRLESTEPFAGAAVALPAFVPSDPLTLPDSARTLEEAVRALENAVFLCVRWTCQDSVKNKPFLIYALICHLAIEILPPAFYSPPGEDTDAHAEGQGDGEGDGAEFSLTLTAPSSAAKGIDENGQNCKLPAPPANMQAGVGARGPCVWWTPMKRGTQLRILMRLSQICELFVTALFSLTDQEGQEGLRAVVLGAFAAIADCVLRQIATDEPSPVSRHFAGLAGPPEKIRTSVYGTGPGKFALKTENTMISYAEALACRSWVLDYFEAVAANVPPSFQLFRWELGMAGFDDAGAKKFVRQLATTEGFPTSVVMYYVTGQGEYSLLVKYMPEFMYLRDVHFWFKHVHTDGRNKVPIKTWRWAWNDGQLSWSYDAGGLPVTNVAAFGRRLDTVAGGAKPSFATAARFTFPNEATTEDDILHIPNLPTFENVLGQRDSELLLSYLTAPYLRVPLVLHFFAHEDRVSCLLQRDLQKILFSCLFEPGKFLPMALQDTVPQFVPAENPALLATPCGLLLNELQFSASGVIGPLLRLVTLAQELDAGTVHNESTVTLILFLLRLVARVENYLVLLLSMAAGLHPSVTAIRGVRIDATALGQLREAYRTVRTFIEGPVQRMIDSWMGELLADDDDVDATTAKCARLHAHLVVLQRNALPDDLDLQTVSVFLSSLVFLTTRHTWNSTKTGIDVTEPELFEAFHHQRRAMVSWLVRAAPEDRNAALDGAVRVATSTGVWKGPAAHDWGLVGGPNSVGRFTRVDRLAILETGPSILDAYAKDGIFFPAKGMQVVKDGHQDVEINVATGSLTFKSSHLRALPEHIVKEPDIETVFLEAVGGKSHLLASMQCAIVADTEHRQWVRLVGQEHDVFYWKTPDPRLPMPSYESFRFFPDDCTRNEAWLVAIVEPIRRQFFDPGPLRPPIFLLLPETPAGADTDCVRLDVVESRSARKTHEIIAIKPFNVAHVYQIFSWGRRWHRELSFTSDARYTLAFSQPSTDHRPTMWTWDRHFAQRSTEGEHSHVVIVRHPNHPRNLSKSAEMYVPKGTLEGLLPGCLLETHLFWQDQDDNMRGYPWTSPWDAEGEVKKKDDKKKEEEGGEDEHVLWLHWQSAEPLRATGHRSISYRVFRFPDKRMLPKPSEQGIEASIKALFASKEAKEDAEDDTEETNLANIRPPNADLALDEDEENAERTEGLFREASLAQVAARAATAEDHPLLLVNLLYAKERTPLHSLARVLVRLEPLSHILCWTRQLDYDVNEGGRLTLDLVQLPRLKLSFSARVDSQGNVRLWSLDHAHLFVSNNTGGLVSKLLQGIPHSLVLSDAHGTLNVLVPAFAVVRPRISAHPFSTELVVDRADQGWYEDLDTRYYLYRIHVSLSFLFTPTLASGLYLLLLRLLNRNYSEVFRLAGTIGTDTTFTQEESDIFNSIAHVADAHPDAAACAARMSLVVADAPVAPPWYLPEVAAIYLLFLPRISVSCRMTATEETRLMSIASALRTKMELFLREAKDLKEEYQALMNQVNAGETALLSMTLDQRKNVQIFTRAVSQKVFSALGVRIKHADVVILAHVQQSINESDFCSCGNPRTMSEEFITLIENRLAFLIAEKGAISENPEAASGYIDTAPSFSMQLQQIPKIEPWDPPGWSKWDLNNIRLPGTSKEKNDEGRTLELGRNDLYYCNGSNVRKGLPCRCTYCGDACCPCSCLCPSCERFNKNKAPKTKELPDYSNFSLYSLNKRANFFEMWDNVQATVYGFNFLQSGEEPPPPPQESRISLREWFVLFYEMISGSLVVKIANSQAPNCAADFPSLLFPFLREFDDVNSAVGYVMHWLLKNENSVKDQMPKWNRAERNPGKQLRGIYQKAIGLATHAGDPSAAPVMTVKERKEKERQDRLKEKAMEKEREKNQEKEKEKEPEWKLVIEHVTLTSKVRPLKRTPAEPLTSTRVVPLDVGVGASRRRVNLPDTSLLALDMSDPDAVGNLYTTEDDLEFLTEAPLGFAYMNSSLVQEYEPKDIDIPDVSSKLPFEEISNHPVTHPFVAKEMLDHLRDDMKEFAAYASAQRHKRLQGLHKLDAVQKLLPGSPGAPTARAEMKKSLEDLRGRVLATRDNDSNFLSAALPLLSRSANDISLGTLHNDSTAKLRVALRRTALLEAELSLELILAAIVDEDATNRWIQLNPLLTEERCEALVDLVTLVLLRANRIGQANRVAEHLDALIDLIVKAGEEKTEQPGGVDAAFAAAAAAAVSGGVGDRVTSQSSHASAAHPLVSDGSPVSVSHRKSSGHANSAAGDALAMAILQKAEAAVLELTAPRVYMQIARRTGAERNTTYDPRLLLFEFIWSIVLRRQQYELVVEIHSALTEGRPLVKQMIMGAGKTTVVGPLLALMMADGNALVVQVVPPALLYFSRSILRATFSVMIQKLIFTFQCERASDIDAETVAKFDHARTSRGVVVSTPSAVKSAHLKFLETLDKIEDRTRPRHRELEDDAKALARLMRLWQEAGVLVMDEVDLLLHPLKSELNFPIGAKHTVDFAPFRWKLPTHLVDAVFFPQTKRVASAMRDVAVAREILDQFAAVVAEGLQLRFLQETPHITLLNRAFYDEKMKPLLARWTVVFLRANHFTGLDDESTLTYILERPEGYREKLSTLDESHIKMLNLAYDHLSSFIPHVLQKVDRVSYGILNESDQKRLADLIPSMPQSRLVLAIPFIGKDLPSSVSEFAHPDVVIALTLLAYRYEGLRQSDFQAVMQQIVSDVEKEAGRFAHRKTNILYERWVAAAGGRILRKFNYGADKDKDKKEKEDALVMQPSEHLQLAGESAVVKGDEDGMAFEGGAGFRPVAVSAAGEPGGSASMEAFLDNYNAASGVGAGRSISGDANQSMRGVSSDRPAPGQEVLPLWLFKQGNRDERDKIFKLLRRCPDVIHWYLHEIVFPNHMQHQVLKLSASGQELGGAMIFPRRVGFSGTPSNLMPVELGPCSFEHMTDAKIIWTMTNPVICRAVPLKPNWRVSGVLTMVANAQPPYHALIDTGALITGLSNLEVAQYLLRKGLKSMEGVVFLDDEDRKMILVRATGRVLKLAECGIPKIKRFAFYDQVHTTGMDIEHTPNAVAALTVGKDMTFRDYAQGAYRMRGIGSGQRIDVLLIPEVVNLITRTLDICRGKGNKESLGQSGAAAAAMGDGGGEWAHFNPFAHSHTHAQQRQALVEVLGWLVVNSMRSERTQHSQLCIQNIHNVPRKAAFKRLLQNVGNFKVQDTVPKLLVEALGVFREKVGYEVALHVPKAMMFSEIVRGHAALFPTLVDSDPEGKAVVSRIVARVEAEDHLSTPQIDVEIVNEKEAEKEQDITKDKEQQIEIEKYVELAYSRDNEQPTPWPLNALSDERRPPFYPLQHFKLYKRRALSFPGRLSVSENFFNPRWMGHRRVKNVIISLEWTPSISGSQRTASSRDWRELDEETALAQLERLMEVVLEKEACKEGKTQGPLGISPSFVKSFLCLALNLDQHGGGEEAVLASPQMVQAMEGLSASLVKVADRQPRSVAKALLGFLSDNPLLHEEGGRHTVAVSLVEAETLRRVIHLRRMLEEPIVENADVGFALRLVPSGNLLIDATLDFRHPPVAYQTRKCFECLRFFDCEASFQPEDLGYLLRSLHLSPSQERKVFFVDVAACKRRQRTGLDRSAVSLLFKQSTPLNVLRHRTLGLLMANACHRMELSLDDAFKTFNSSHSNSLTPAELWAGMRHCSLTNFISATDVLDFVEIADTHFEGSVSYTDFLFMLTSKHDLDLGDEAAGEARRLDDVPPYGEEILTEEAGKRARETREAEEKAKASIEQETEWLMAEIQAEQDRLEFAKVGENPIFKENKEEDAPTFPDIKPDTITQAAKLVTALQRAVVEADPHPTPTPEGAPAAAEIGEAEAKVLRDLAKRELKRVGVVPEKALVNACLRLAASRARAQIPAHAIHFSFEKDKTPLLCTMGAYTAVNVTAPDDLCPATAMVSCADLRLMTRPLRLFVSGYEGEEAEKEKEKKEEGKKGPKEVPVVIPEPLTTDTLAKMHETAADCGVVVDPRTLLDKHGLLQSYSLTVEFQFPTKGKGALKKAIDSIVRHGIGELALFSWNLRVWRFSGLSDIEDEEDTGGRPKKKKAAKKVVASTKNEVALCDAPSHIDGTELCTFNQGQLVEEDVTCAHVSTLASDGTVHEWMKIKAPRPGWLEFSQSGRPMWKQQRAVAVVGSNGEMRIKCVQVEADSGAFDAAEREPLDEDEREQETSDRSDSDGAASSMGGGDDGDWAAAMGVDALMNKMVEQVDLKIGDKVSRGKDWSNENDDGGPGSVGRVIAIEGEDDRGHVTAVQVQWPGGETGTYSTGMEGGDQEIVKVGDADKNENRETVEDDKWRPYRNKTSHNCDSCGKSGLRKGDWFRCNVCGDYDLCKSCFAKNLHIEHEFSDLAKIGLAKGGICEGMQVTFKKDVKKPFHGWQMLPSESDSLKAVGTVMEVNDEDVLVRFSPWCDTNDEEFKAKLHELEAVQEQEEEEDDMVVLEVLEEVTDPLTEWSFKKGSMVRVWMYGAFFCANIRGIYVMPFKRPTEYEGLQHYEKMTPVTHPLAKYDPEEEEEEEDEEDEDEEDGEVDEDGDEDGDEDEDEGENEDEDDEDSPKKKKKKGKKATGEEEGEEKKEETKEDEEKEEAEKEKKPEIPLPEKMIMFDIETDDGDTYDKLHARFVWPLDVGKENARVRVRPDCLLPTPTQPVNPVTKRTMRKNPNINFAACAKVDHTDADGECLRIYVAYPNHKSAYIASTDLEPVQPGSWFYRNPDFQGEPGTGITLKEDPARQKAQAVEEEESPTATAGGKEEEQPAAAAAAAAAAAPSSSSSSASASQGSSEPRVAEVEWIPLPKSVSVVLDQEFLDGVSRTKAMVGSQQCTARFFTDHMHIEGPAQTAAQAVAAQAAAKKGRGNYRGIVGQCALRREPAEQWHSRGKMTQLDDGLWHVATLTVAPDGFSFMIDGRPSNVSVEDAVGPFKSKDREMEDEAADRRRRRRRLHSDSDYDDTDEEYSDSDSEYYDSDDDESDISDEDDDERVWYEYTVKVTEEEGEGEEKKEREKKSKKKKVLKMDSDFDEDIDEWEDEDGSENSEDIPVKIKASKAQAKKKLLELRDSSESVIEDERKRSVDEPDGRGEKKKSKEKEIKKRKLFTRLSMPLDLTSPLSVLTFLGLRPQVVRDNLGTSNRLAPRRLVRWVHVQAGAPPKETVTDWHKRIDEATHWICGKEGCGARTSRLAIECCKCFSARASSDEARKGKIAKERAARDIRALPAGSKGVRRVRERLQQKVRAIWQKAYDARMERLAAGVRTFGIGDLLRPELVDGGGYGPAPYWGDGGGAEGSRRGGVAFDVGDDNVTMII</sequence>
<feature type="region of interest" description="Disordered" evidence="15">
    <location>
        <begin position="482"/>
        <end position="503"/>
    </location>
</feature>
<dbReference type="InterPro" id="IPR022099">
    <property type="entry name" value="DUF3638"/>
</dbReference>
<feature type="compositionally biased region" description="Basic and acidic residues" evidence="15">
    <location>
        <begin position="1468"/>
        <end position="1484"/>
    </location>
</feature>
<keyword evidence="9" id="KW-0863">Zinc-finger</keyword>
<feature type="region of interest" description="Disordered" evidence="15">
    <location>
        <begin position="5519"/>
        <end position="5541"/>
    </location>
</feature>
<feature type="region of interest" description="Disordered" evidence="15">
    <location>
        <begin position="2263"/>
        <end position="2293"/>
    </location>
</feature>
<dbReference type="PROSITE" id="PS51416">
    <property type="entry name" value="MIB_HERC2"/>
    <property type="match status" value="1"/>
</dbReference>
<feature type="region of interest" description="Disordered" evidence="15">
    <location>
        <begin position="4383"/>
        <end position="4403"/>
    </location>
</feature>
<evidence type="ECO:0000256" key="12">
    <source>
        <dbReference type="ARBA" id="ARBA00022807"/>
    </source>
</evidence>
<keyword evidence="11" id="KW-0378">Hydrolase</keyword>
<feature type="region of interest" description="Disordered" evidence="15">
    <location>
        <begin position="5168"/>
        <end position="5240"/>
    </location>
</feature>
<dbReference type="VEuPathDB" id="CryptoDB:Cvel_4219"/>
<evidence type="ECO:0000256" key="11">
    <source>
        <dbReference type="ARBA" id="ARBA00022801"/>
    </source>
</evidence>
<dbReference type="SUPFAM" id="SSF47473">
    <property type="entry name" value="EF-hand"/>
    <property type="match status" value="1"/>
</dbReference>
<proteinExistence type="predicted"/>
<evidence type="ECO:0000256" key="6">
    <source>
        <dbReference type="ARBA" id="ARBA00022670"/>
    </source>
</evidence>
<evidence type="ECO:0000256" key="3">
    <source>
        <dbReference type="ARBA" id="ARBA00004906"/>
    </source>
</evidence>
<dbReference type="InterPro" id="IPR011992">
    <property type="entry name" value="EF-hand-dom_pair"/>
</dbReference>
<evidence type="ECO:0000313" key="17">
    <source>
        <dbReference type="EMBL" id="CEM23904.1"/>
    </source>
</evidence>
<accession>A0A0G4G6D4</accession>
<dbReference type="GO" id="GO:0070530">
    <property type="term" value="F:K63-linked polyubiquitin modification-dependent protein binding"/>
    <property type="evidence" value="ECO:0007669"/>
    <property type="project" value="TreeGrafter"/>
</dbReference>
<evidence type="ECO:0000256" key="7">
    <source>
        <dbReference type="ARBA" id="ARBA00022723"/>
    </source>
</evidence>
<keyword evidence="8" id="KW-0677">Repeat</keyword>
<feature type="region of interest" description="Disordered" evidence="15">
    <location>
        <begin position="1460"/>
        <end position="1484"/>
    </location>
</feature>
<evidence type="ECO:0000256" key="1">
    <source>
        <dbReference type="ARBA" id="ARBA00000707"/>
    </source>
</evidence>
<keyword evidence="7" id="KW-0479">Metal-binding</keyword>
<evidence type="ECO:0000256" key="14">
    <source>
        <dbReference type="SAM" id="Coils"/>
    </source>
</evidence>
<dbReference type="InterPro" id="IPR027417">
    <property type="entry name" value="P-loop_NTPase"/>
</dbReference>
<dbReference type="UniPathway" id="UPA00143"/>
<dbReference type="EMBL" id="CDMZ01000915">
    <property type="protein sequence ID" value="CEM23904.1"/>
    <property type="molecule type" value="Genomic_DNA"/>
</dbReference>
<dbReference type="GO" id="GO:0071947">
    <property type="term" value="P:protein deubiquitination involved in ubiquitin-dependent protein catabolic process"/>
    <property type="evidence" value="ECO:0007669"/>
    <property type="project" value="TreeGrafter"/>
</dbReference>
<keyword evidence="6" id="KW-0645">Protease</keyword>
<dbReference type="InterPro" id="IPR051346">
    <property type="entry name" value="OTU_Deubiquitinase"/>
</dbReference>
<gene>
    <name evidence="17" type="ORF">Cvel_4219</name>
</gene>
<dbReference type="Gene3D" id="3.30.60.90">
    <property type="match status" value="1"/>
</dbReference>
<dbReference type="Pfam" id="PF12340">
    <property type="entry name" value="DUF3638"/>
    <property type="match status" value="1"/>
</dbReference>
<dbReference type="Gene3D" id="2.30.30.40">
    <property type="entry name" value="SH3 Domains"/>
    <property type="match status" value="1"/>
</dbReference>
<dbReference type="Pfam" id="PF12359">
    <property type="entry name" value="DUF3645"/>
    <property type="match status" value="1"/>
</dbReference>
<name>A0A0G4G6D4_9ALVE</name>
<feature type="region of interest" description="Disordered" evidence="15">
    <location>
        <begin position="4612"/>
        <end position="4650"/>
    </location>
</feature>
<dbReference type="InterPro" id="IPR043145">
    <property type="entry name" value="Znf_ZZ_sf"/>
</dbReference>
<feature type="coiled-coil region" evidence="14">
    <location>
        <begin position="1875"/>
        <end position="1909"/>
    </location>
</feature>
<dbReference type="Pfam" id="PF06701">
    <property type="entry name" value="MIB_HERC2"/>
    <property type="match status" value="1"/>
</dbReference>
<dbReference type="EC" id="3.4.19.12" evidence="4"/>
<dbReference type="SMART" id="SM00291">
    <property type="entry name" value="ZnF_ZZ"/>
    <property type="match status" value="1"/>
</dbReference>
<evidence type="ECO:0000256" key="10">
    <source>
        <dbReference type="ARBA" id="ARBA00022786"/>
    </source>
</evidence>
<dbReference type="GO" id="GO:0008270">
    <property type="term" value="F:zinc ion binding"/>
    <property type="evidence" value="ECO:0007669"/>
    <property type="project" value="UniProtKB-KW"/>
</dbReference>
<dbReference type="SUPFAM" id="SSF52540">
    <property type="entry name" value="P-loop containing nucleoside triphosphate hydrolases"/>
    <property type="match status" value="1"/>
</dbReference>
<dbReference type="SUPFAM" id="SSF159034">
    <property type="entry name" value="Mib/herc2 domain-like"/>
    <property type="match status" value="1"/>
</dbReference>
<feature type="compositionally biased region" description="Low complexity" evidence="15">
    <location>
        <begin position="5213"/>
        <end position="5235"/>
    </location>
</feature>
<keyword evidence="10" id="KW-0833">Ubl conjugation pathway</keyword>
<evidence type="ECO:0000256" key="15">
    <source>
        <dbReference type="SAM" id="MobiDB-lite"/>
    </source>
</evidence>
<comment type="catalytic activity">
    <reaction evidence="1">
        <text>Thiol-dependent hydrolysis of ester, thioester, amide, peptide and isopeptide bonds formed by the C-terminal Gly of ubiquitin (a 76-residue protein attached to proteins as an intracellular targeting signal).</text>
        <dbReference type="EC" id="3.4.19.12"/>
    </reaction>
</comment>
<dbReference type="GO" id="GO:0004843">
    <property type="term" value="F:cysteine-type deubiquitinase activity"/>
    <property type="evidence" value="ECO:0007669"/>
    <property type="project" value="UniProtKB-EC"/>
</dbReference>
<feature type="compositionally biased region" description="Acidic residues" evidence="15">
    <location>
        <begin position="5403"/>
        <end position="5435"/>
    </location>
</feature>
<comment type="pathway">
    <text evidence="3">Protein modification; protein ubiquitination.</text>
</comment>
<feature type="coiled-coil region" evidence="14">
    <location>
        <begin position="2263"/>
        <end position="2293"/>
    </location>
</feature>
<feature type="compositionally biased region" description="Basic and acidic residues" evidence="15">
    <location>
        <begin position="4385"/>
        <end position="4399"/>
    </location>
</feature>
<keyword evidence="5" id="KW-0963">Cytoplasm</keyword>
<evidence type="ECO:0000256" key="13">
    <source>
        <dbReference type="ARBA" id="ARBA00022833"/>
    </source>
</evidence>
<evidence type="ECO:0000256" key="4">
    <source>
        <dbReference type="ARBA" id="ARBA00012759"/>
    </source>
</evidence>
<evidence type="ECO:0000256" key="9">
    <source>
        <dbReference type="ARBA" id="ARBA00022771"/>
    </source>
</evidence>
<protein>
    <recommendedName>
        <fullName evidence="4">ubiquitinyl hydrolase 1</fullName>
        <ecNumber evidence="4">3.4.19.12</ecNumber>
    </recommendedName>
</protein>
<dbReference type="GO" id="GO:0004842">
    <property type="term" value="F:ubiquitin-protein transferase activity"/>
    <property type="evidence" value="ECO:0007669"/>
    <property type="project" value="InterPro"/>
</dbReference>
<dbReference type="GO" id="GO:0016567">
    <property type="term" value="P:protein ubiquitination"/>
    <property type="evidence" value="ECO:0007669"/>
    <property type="project" value="UniProtKB-UniPathway"/>
</dbReference>
<feature type="region of interest" description="Disordered" evidence="15">
    <location>
        <begin position="4958"/>
        <end position="5054"/>
    </location>
</feature>
<dbReference type="PANTHER" id="PTHR13367:SF28">
    <property type="entry name" value="UBIQUITIN THIOESTERASE ZRANB1"/>
    <property type="match status" value="1"/>
</dbReference>
<feature type="region of interest" description="Disordered" evidence="15">
    <location>
        <begin position="5362"/>
        <end position="5497"/>
    </location>
</feature>
<feature type="domain" description="MIB/HERC2" evidence="16">
    <location>
        <begin position="4662"/>
        <end position="4741"/>
    </location>
</feature>
<keyword evidence="12" id="KW-0788">Thiol protease</keyword>
<organism evidence="17">
    <name type="scientific">Chromera velia CCMP2878</name>
    <dbReference type="NCBI Taxonomy" id="1169474"/>
    <lineage>
        <taxon>Eukaryota</taxon>
        <taxon>Sar</taxon>
        <taxon>Alveolata</taxon>
        <taxon>Colpodellida</taxon>
        <taxon>Chromeraceae</taxon>
        <taxon>Chromera</taxon>
    </lineage>
</organism>
<dbReference type="InterPro" id="IPR022105">
    <property type="entry name" value="DUF3645"/>
</dbReference>
<dbReference type="InterPro" id="IPR000433">
    <property type="entry name" value="Znf_ZZ"/>
</dbReference>
<dbReference type="InterPro" id="IPR037252">
    <property type="entry name" value="Mib_Herc2_sf"/>
</dbReference>
<dbReference type="SUPFAM" id="SSF57850">
    <property type="entry name" value="RING/U-box"/>
    <property type="match status" value="1"/>
</dbReference>
<keyword evidence="13" id="KW-0862">Zinc</keyword>
<comment type="subcellular location">
    <subcellularLocation>
        <location evidence="2">Cytoplasm</location>
    </subcellularLocation>
</comment>
<dbReference type="PhylomeDB" id="A0A0G4G6D4"/>